<dbReference type="EMBL" id="JBHTOF010000028">
    <property type="protein sequence ID" value="MFD1465252.1"/>
    <property type="molecule type" value="Genomic_DNA"/>
</dbReference>
<dbReference type="Pfam" id="PF02661">
    <property type="entry name" value="Fic"/>
    <property type="match status" value="1"/>
</dbReference>
<evidence type="ECO:0000313" key="2">
    <source>
        <dbReference type="EMBL" id="MFD1465252.1"/>
    </source>
</evidence>
<dbReference type="InterPro" id="IPR036388">
    <property type="entry name" value="WH-like_DNA-bd_sf"/>
</dbReference>
<dbReference type="Proteomes" id="UP001597244">
    <property type="component" value="Unassembled WGS sequence"/>
</dbReference>
<feature type="domain" description="Fido" evidence="1">
    <location>
        <begin position="111"/>
        <end position="269"/>
    </location>
</feature>
<comment type="caution">
    <text evidence="2">The sequence shown here is derived from an EMBL/GenBank/DDBJ whole genome shotgun (WGS) entry which is preliminary data.</text>
</comment>
<dbReference type="InterPro" id="IPR036597">
    <property type="entry name" value="Fido-like_dom_sf"/>
</dbReference>
<evidence type="ECO:0000259" key="1">
    <source>
        <dbReference type="PROSITE" id="PS51459"/>
    </source>
</evidence>
<dbReference type="InterPro" id="IPR040198">
    <property type="entry name" value="Fido_containing"/>
</dbReference>
<dbReference type="Gene3D" id="1.10.3290.10">
    <property type="entry name" value="Fido-like domain"/>
    <property type="match status" value="1"/>
</dbReference>
<accession>A0ABW4DMM1</accession>
<gene>
    <name evidence="2" type="ORF">ACFQ4L_04000</name>
</gene>
<keyword evidence="3" id="KW-1185">Reference proteome</keyword>
<name>A0ABW4DMM1_9LACO</name>
<dbReference type="PANTHER" id="PTHR13504:SF38">
    <property type="entry name" value="FIDO DOMAIN-CONTAINING PROTEIN"/>
    <property type="match status" value="1"/>
</dbReference>
<reference evidence="3" key="1">
    <citation type="journal article" date="2019" name="Int. J. Syst. Evol. Microbiol.">
        <title>The Global Catalogue of Microorganisms (GCM) 10K type strain sequencing project: providing services to taxonomists for standard genome sequencing and annotation.</title>
        <authorList>
            <consortium name="The Broad Institute Genomics Platform"/>
            <consortium name="The Broad Institute Genome Sequencing Center for Infectious Disease"/>
            <person name="Wu L."/>
            <person name="Ma J."/>
        </authorList>
    </citation>
    <scope>NUCLEOTIDE SEQUENCE [LARGE SCALE GENOMIC DNA]</scope>
    <source>
        <strain evidence="3">CCM 8951</strain>
    </source>
</reference>
<dbReference type="SUPFAM" id="SSF140931">
    <property type="entry name" value="Fic-like"/>
    <property type="match status" value="1"/>
</dbReference>
<dbReference type="InterPro" id="IPR003812">
    <property type="entry name" value="Fido"/>
</dbReference>
<proteinExistence type="predicted"/>
<dbReference type="PANTHER" id="PTHR13504">
    <property type="entry name" value="FIDO DOMAIN-CONTAINING PROTEIN DDB_G0283145"/>
    <property type="match status" value="1"/>
</dbReference>
<evidence type="ECO:0000313" key="3">
    <source>
        <dbReference type="Proteomes" id="UP001597244"/>
    </source>
</evidence>
<organism evidence="2 3">
    <name type="scientific">Lapidilactobacillus mulanensis</name>
    <dbReference type="NCBI Taxonomy" id="2485999"/>
    <lineage>
        <taxon>Bacteria</taxon>
        <taxon>Bacillati</taxon>
        <taxon>Bacillota</taxon>
        <taxon>Bacilli</taxon>
        <taxon>Lactobacillales</taxon>
        <taxon>Lactobacillaceae</taxon>
        <taxon>Lapidilactobacillus</taxon>
    </lineage>
</organism>
<dbReference type="PROSITE" id="PS51459">
    <property type="entry name" value="FIDO"/>
    <property type="match status" value="1"/>
</dbReference>
<protein>
    <submittedName>
        <fullName evidence="2">Fic family protein</fullName>
    </submittedName>
</protein>
<dbReference type="Gene3D" id="1.10.10.10">
    <property type="entry name" value="Winged helix-like DNA-binding domain superfamily/Winged helix DNA-binding domain"/>
    <property type="match status" value="1"/>
</dbReference>
<sequence length="353" mass="40811">MMTLKKFQYDTLNNLVISPQLALKLSHIYELRGKQYHLEQTKIATLERLVDVAKIQSTDSSNRIEGIYTSDTRLKQLMERTTRPHNRSEEEISGYREVLNLIHDNYHDIPINTNTILGLHKQLFRFTNSTWGGSFKDTDNQILTQFTDGTSELRFSPPAAHITPILIAELCESYNAALQEEKFSPLLICAAFIFDFVSIHPFRDGNGRMSRLLMLLSLYQNNFNVGKYISLEKLIEETKSNYYETLAHSSIGWHENTNSYEPFLDYFLSIVLQAYRELEERVDVTTETKLTVAQLIINHLKAQVKPLSKSELITLIPQFSQKTIERGLKNLRDENKIEIIGKGRSTKYILKLN</sequence>